<dbReference type="GO" id="GO:0047936">
    <property type="term" value="F:glucose 1-dehydrogenase [NAD(P)+] activity"/>
    <property type="evidence" value="ECO:0007669"/>
    <property type="project" value="UniProtKB-EC"/>
</dbReference>
<dbReference type="Pfam" id="PF13561">
    <property type="entry name" value="adh_short_C2"/>
    <property type="match status" value="1"/>
</dbReference>
<gene>
    <name evidence="5" type="ORF">OCS65_03420</name>
    <name evidence="4" type="ORF">RAJCM14343_0334</name>
</gene>
<reference evidence="5" key="3">
    <citation type="submission" date="2022-09" db="EMBL/GenBank/DDBJ databases">
        <title>The genome sequence of Rhodococcus aetherivorans N1.</title>
        <authorList>
            <person name="Jiang W."/>
        </authorList>
    </citation>
    <scope>NUCLEOTIDE SEQUENCE</scope>
    <source>
        <strain evidence="5">N1</strain>
    </source>
</reference>
<dbReference type="InterPro" id="IPR036291">
    <property type="entry name" value="NAD(P)-bd_dom_sf"/>
</dbReference>
<proteinExistence type="inferred from homology"/>
<dbReference type="NCBIfam" id="NF005559">
    <property type="entry name" value="PRK07231.1"/>
    <property type="match status" value="1"/>
</dbReference>
<evidence type="ECO:0000313" key="5">
    <source>
        <dbReference type="EMBL" id="UYF94842.1"/>
    </source>
</evidence>
<reference evidence="4 6" key="1">
    <citation type="journal article" date="2018" name="Biodegradation">
        <title>1,4-Dioxane degradation characteristics of Rhodococcus aetherivorans JCM 14343.</title>
        <authorList>
            <person name="Inoue D."/>
            <person name="Tsunoda T."/>
            <person name="Yamamoto N."/>
            <person name="Ike M."/>
            <person name="Sei K."/>
        </authorList>
    </citation>
    <scope>NUCLEOTIDE SEQUENCE [LARGE SCALE GENOMIC DNA]</scope>
    <source>
        <strain evidence="4 6">JCM 14343</strain>
    </source>
</reference>
<dbReference type="SUPFAM" id="SSF51735">
    <property type="entry name" value="NAD(P)-binding Rossmann-fold domains"/>
    <property type="match status" value="1"/>
</dbReference>
<accession>A0A059MIU3</accession>
<evidence type="ECO:0000259" key="3">
    <source>
        <dbReference type="SMART" id="SM00822"/>
    </source>
</evidence>
<name>A0A059MIU3_9NOCA</name>
<dbReference type="Gene3D" id="3.40.50.720">
    <property type="entry name" value="NAD(P)-binding Rossmann-like Domain"/>
    <property type="match status" value="1"/>
</dbReference>
<dbReference type="Proteomes" id="UP000325466">
    <property type="component" value="Unassembled WGS sequence"/>
</dbReference>
<accession>A0A0F6VMX5</accession>
<dbReference type="InterPro" id="IPR020904">
    <property type="entry name" value="Sc_DH/Rdtase_CS"/>
</dbReference>
<dbReference type="EC" id="1.1.1.47" evidence="5"/>
<evidence type="ECO:0000313" key="6">
    <source>
        <dbReference type="Proteomes" id="UP000325466"/>
    </source>
</evidence>
<dbReference type="PROSITE" id="PS00061">
    <property type="entry name" value="ADH_SHORT"/>
    <property type="match status" value="1"/>
</dbReference>
<dbReference type="GeneID" id="83619435"/>
<evidence type="ECO:0000256" key="1">
    <source>
        <dbReference type="ARBA" id="ARBA00006484"/>
    </source>
</evidence>
<evidence type="ECO:0000313" key="7">
    <source>
        <dbReference type="Proteomes" id="UP001163947"/>
    </source>
</evidence>
<dbReference type="EMBL" id="CP106982">
    <property type="protein sequence ID" value="UYF94842.1"/>
    <property type="molecule type" value="Genomic_DNA"/>
</dbReference>
<comment type="similarity">
    <text evidence="1">Belongs to the short-chain dehydrogenases/reductases (SDR) family.</text>
</comment>
<dbReference type="AlphaFoldDB" id="A0A059MIU3"/>
<dbReference type="PRINTS" id="PR00081">
    <property type="entry name" value="GDHRDH"/>
</dbReference>
<dbReference type="RefSeq" id="WP_029546546.1">
    <property type="nucleotide sequence ID" value="NZ_BAAAYP010000055.1"/>
</dbReference>
<sequence>MTDSTTGRTRPGFDPVRAFDLTDRTAIVTGGSRGLGRAMAFGLARAGCDVVIASRDLASCQATADEITEETGRKTLAHSFHVGRWESIEELVEAAYGHFGKIDVLINNAGMSPLYDSLDTVSETLFDKVIGVNLKGPFRLAALVGTRMAQGDGGSIINISSAGSVHPRPDILPYAAAKAGLNAVTIGMAHAFGPTVRSNAIMAGTFLTDVSNSWDMEAFSQRAQRFAAKRGGQPDEIVGAALYLASDASSFTTGSIVTVDGGHP</sequence>
<protein>
    <submittedName>
        <fullName evidence="5">Glucose 1-dehydrogenase</fullName>
        <ecNumber evidence="5">1.1.1.47</ecNumber>
    </submittedName>
    <submittedName>
        <fullName evidence="4">Oxidoreductase, short-chain dehydrogenase/reductase family</fullName>
    </submittedName>
</protein>
<dbReference type="PRINTS" id="PR00080">
    <property type="entry name" value="SDRFAMILY"/>
</dbReference>
<dbReference type="SMART" id="SM00822">
    <property type="entry name" value="PKS_KR"/>
    <property type="match status" value="1"/>
</dbReference>
<dbReference type="EMBL" id="BLAH01000007">
    <property type="protein sequence ID" value="GES35090.1"/>
    <property type="molecule type" value="Genomic_DNA"/>
</dbReference>
<evidence type="ECO:0000313" key="4">
    <source>
        <dbReference type="EMBL" id="GES35090.1"/>
    </source>
</evidence>
<dbReference type="CDD" id="cd05233">
    <property type="entry name" value="SDR_c"/>
    <property type="match status" value="1"/>
</dbReference>
<evidence type="ECO:0000256" key="2">
    <source>
        <dbReference type="ARBA" id="ARBA00023002"/>
    </source>
</evidence>
<dbReference type="KEGG" id="rav:AAT18_24720"/>
<dbReference type="FunFam" id="3.40.50.720:FF:000084">
    <property type="entry name" value="Short-chain dehydrogenase reductase"/>
    <property type="match status" value="1"/>
</dbReference>
<keyword evidence="6" id="KW-1185">Reference proteome</keyword>
<keyword evidence="2 5" id="KW-0560">Oxidoreductase</keyword>
<dbReference type="InterPro" id="IPR002347">
    <property type="entry name" value="SDR_fam"/>
</dbReference>
<reference evidence="4" key="2">
    <citation type="submission" date="2019-10" db="EMBL/GenBank/DDBJ databases">
        <title>Draft genome sequence of Rhodococcus aetherivorans JCM 14343.</title>
        <authorList>
            <person name="Inoue D."/>
            <person name="Nakazawa M."/>
            <person name="Yamamoto N."/>
            <person name="Sei K."/>
            <person name="Ike M."/>
        </authorList>
    </citation>
    <scope>NUCLEOTIDE SEQUENCE</scope>
    <source>
        <strain evidence="4">JCM 14343</strain>
    </source>
</reference>
<dbReference type="Proteomes" id="UP001163947">
    <property type="component" value="Chromosome"/>
</dbReference>
<feature type="domain" description="Ketoreductase" evidence="3">
    <location>
        <begin position="24"/>
        <end position="210"/>
    </location>
</feature>
<dbReference type="InterPro" id="IPR057326">
    <property type="entry name" value="KR_dom"/>
</dbReference>
<organism evidence="5 7">
    <name type="scientific">Rhodococcus aetherivorans</name>
    <dbReference type="NCBI Taxonomy" id="191292"/>
    <lineage>
        <taxon>Bacteria</taxon>
        <taxon>Bacillati</taxon>
        <taxon>Actinomycetota</taxon>
        <taxon>Actinomycetes</taxon>
        <taxon>Mycobacteriales</taxon>
        <taxon>Nocardiaceae</taxon>
        <taxon>Rhodococcus</taxon>
    </lineage>
</organism>
<dbReference type="PANTHER" id="PTHR42760">
    <property type="entry name" value="SHORT-CHAIN DEHYDROGENASES/REDUCTASES FAMILY MEMBER"/>
    <property type="match status" value="1"/>
</dbReference>